<dbReference type="InterPro" id="IPR003593">
    <property type="entry name" value="AAA+_ATPase"/>
</dbReference>
<dbReference type="PROSITE" id="PS51131">
    <property type="entry name" value="ZN_HOOK"/>
    <property type="match status" value="1"/>
</dbReference>
<feature type="binding site" evidence="9 10">
    <location>
        <position position="423"/>
    </location>
    <ligand>
        <name>Zn(2+)</name>
        <dbReference type="ChEBI" id="CHEBI:29105"/>
    </ligand>
</feature>
<keyword evidence="7 9" id="KW-0175">Coiled coil</keyword>
<dbReference type="SMART" id="SM00382">
    <property type="entry name" value="AAA"/>
    <property type="match status" value="1"/>
</dbReference>
<evidence type="ECO:0000256" key="1">
    <source>
        <dbReference type="ARBA" id="ARBA00022723"/>
    </source>
</evidence>
<evidence type="ECO:0000256" key="6">
    <source>
        <dbReference type="ARBA" id="ARBA00022840"/>
    </source>
</evidence>
<dbReference type="GO" id="GO:0008270">
    <property type="term" value="F:zinc ion binding"/>
    <property type="evidence" value="ECO:0007669"/>
    <property type="project" value="UniProtKB-UniRule"/>
</dbReference>
<dbReference type="InterPro" id="IPR013134">
    <property type="entry name" value="Zn_hook_RAD50"/>
</dbReference>
<dbReference type="GO" id="GO:0006302">
    <property type="term" value="P:double-strand break repair"/>
    <property type="evidence" value="ECO:0007669"/>
    <property type="project" value="UniProtKB-UniRule"/>
</dbReference>
<dbReference type="AlphaFoldDB" id="A0A088E4M4"/>
<evidence type="ECO:0000256" key="2">
    <source>
        <dbReference type="ARBA" id="ARBA00022741"/>
    </source>
</evidence>
<organism evidence="12 18">
    <name type="scientific">Metallosphaera sedula</name>
    <dbReference type="NCBI Taxonomy" id="43687"/>
    <lineage>
        <taxon>Archaea</taxon>
        <taxon>Thermoproteota</taxon>
        <taxon>Thermoprotei</taxon>
        <taxon>Sulfolobales</taxon>
        <taxon>Sulfolobaceae</taxon>
        <taxon>Metallosphaera</taxon>
    </lineage>
</organism>
<dbReference type="SUPFAM" id="SSF75712">
    <property type="entry name" value="Rad50 coiled-coil Zn hook"/>
    <property type="match status" value="1"/>
</dbReference>
<dbReference type="GO" id="GO:0005524">
    <property type="term" value="F:ATP binding"/>
    <property type="evidence" value="ECO:0007669"/>
    <property type="project" value="UniProtKB-UniRule"/>
</dbReference>
<accession>A0A088E4M4</accession>
<dbReference type="Proteomes" id="UP000061362">
    <property type="component" value="Chromosome"/>
</dbReference>
<keyword evidence="6 9" id="KW-0067">ATP-binding</keyword>
<evidence type="ECO:0000313" key="23">
    <source>
        <dbReference type="Proteomes" id="UP000068832"/>
    </source>
</evidence>
<dbReference type="OrthoDB" id="25344at2157"/>
<dbReference type="RefSeq" id="WP_012020724.1">
    <property type="nucleotide sequence ID" value="NZ_CP008822.1"/>
</dbReference>
<dbReference type="InterPro" id="IPR003395">
    <property type="entry name" value="RecF/RecN/SMC_N"/>
</dbReference>
<dbReference type="EMBL" id="CP012173">
    <property type="protein sequence ID" value="AKV76095.1"/>
    <property type="molecule type" value="Genomic_DNA"/>
</dbReference>
<evidence type="ECO:0000313" key="14">
    <source>
        <dbReference type="EMBL" id="AKV76095.1"/>
    </source>
</evidence>
<evidence type="ECO:0000313" key="12">
    <source>
        <dbReference type="EMBL" id="AIM26923.1"/>
    </source>
</evidence>
<evidence type="ECO:0000256" key="10">
    <source>
        <dbReference type="PROSITE-ProRule" id="PRU00471"/>
    </source>
</evidence>
<dbReference type="PANTHER" id="PTHR32114">
    <property type="entry name" value="ABC TRANSPORTER ABCH.3"/>
    <property type="match status" value="1"/>
</dbReference>
<keyword evidence="5 9" id="KW-0862">Zinc</keyword>
<evidence type="ECO:0000313" key="15">
    <source>
        <dbReference type="EMBL" id="AKV78346.1"/>
    </source>
</evidence>
<feature type="binding site" evidence="9">
    <location>
        <position position="127"/>
    </location>
    <ligand>
        <name>ATP</name>
        <dbReference type="ChEBI" id="CHEBI:30616"/>
    </ligand>
</feature>
<evidence type="ECO:0000256" key="3">
    <source>
        <dbReference type="ARBA" id="ARBA00022763"/>
    </source>
</evidence>
<dbReference type="EMBL" id="CP012175">
    <property type="protein sequence ID" value="AKV80591.1"/>
    <property type="molecule type" value="Genomic_DNA"/>
</dbReference>
<keyword evidence="4 9" id="KW-0378">Hydrolase</keyword>
<evidence type="ECO:0000256" key="8">
    <source>
        <dbReference type="ARBA" id="ARBA00023204"/>
    </source>
</evidence>
<dbReference type="GeneID" id="5103451"/>
<dbReference type="InterPro" id="IPR027417">
    <property type="entry name" value="P-loop_NTPase"/>
</dbReference>
<dbReference type="HAMAP" id="MF_00449">
    <property type="entry name" value="RAD50"/>
    <property type="match status" value="1"/>
</dbReference>
<comment type="similarity">
    <text evidence="9">Belongs to the SMC family. RAD50 subfamily.</text>
</comment>
<comment type="cofactor">
    <cofactor evidence="9">
        <name>Zn(2+)</name>
        <dbReference type="ChEBI" id="CHEBI:29105"/>
    </cofactor>
    <text evidence="9">Binds 1 zinc ion per homodimer.</text>
</comment>
<dbReference type="PANTHER" id="PTHR32114:SF2">
    <property type="entry name" value="ABC TRANSPORTER ABCH.3"/>
    <property type="match status" value="1"/>
</dbReference>
<evidence type="ECO:0000313" key="21">
    <source>
        <dbReference type="Proteomes" id="UP000062398"/>
    </source>
</evidence>
<dbReference type="Pfam" id="PF04423">
    <property type="entry name" value="Rad50_zn_hook"/>
    <property type="match status" value="1"/>
</dbReference>
<feature type="binding site" evidence="9 10">
    <location>
        <position position="420"/>
    </location>
    <ligand>
        <name>Zn(2+)</name>
        <dbReference type="ChEBI" id="CHEBI:29105"/>
    </ligand>
</feature>
<keyword evidence="8 9" id="KW-0234">DNA repair</keyword>
<dbReference type="EMBL" id="CP012176">
    <property type="protein sequence ID" value="AKV82836.1"/>
    <property type="molecule type" value="Genomic_DNA"/>
</dbReference>
<dbReference type="Gene3D" id="3.40.50.300">
    <property type="entry name" value="P-loop containing nucleotide triphosphate hydrolases"/>
    <property type="match status" value="2"/>
</dbReference>
<keyword evidence="3 9" id="KW-0227">DNA damage</keyword>
<dbReference type="Proteomes" id="UP000029084">
    <property type="component" value="Chromosome"/>
</dbReference>
<evidence type="ECO:0000256" key="4">
    <source>
        <dbReference type="ARBA" id="ARBA00022801"/>
    </source>
</evidence>
<evidence type="ECO:0000313" key="18">
    <source>
        <dbReference type="Proteomes" id="UP000029084"/>
    </source>
</evidence>
<dbReference type="Gene3D" id="1.20.5.1070">
    <property type="entry name" value="Head and neck region of the ectodomain of NDV fusion glycoprotein"/>
    <property type="match status" value="1"/>
</dbReference>
<evidence type="ECO:0000313" key="22">
    <source>
        <dbReference type="Proteomes" id="UP000062475"/>
    </source>
</evidence>
<proteinExistence type="inferred from homology"/>
<comment type="function">
    <text evidence="9">Part of the Rad50/Mre11 complex, which is involved in the early steps of DNA double-strand break (DSB) repair. The complex may facilitate opening of the processed DNA ends to aid in the recruitment of HerA and NurA. Rad50 controls the balance between DNA end bridging and DNA resection via ATP-dependent structural rearrangements of the Rad50/Mre11 complex.</text>
</comment>
<dbReference type="Pfam" id="PF02463">
    <property type="entry name" value="SMC_N"/>
    <property type="match status" value="1"/>
</dbReference>
<dbReference type="EMBL" id="CP012172">
    <property type="protein sequence ID" value="AKV73854.1"/>
    <property type="molecule type" value="Genomic_DNA"/>
</dbReference>
<dbReference type="EMBL" id="CP012174">
    <property type="protein sequence ID" value="AKV78346.1"/>
    <property type="molecule type" value="Genomic_DNA"/>
</dbReference>
<dbReference type="SUPFAM" id="SSF52540">
    <property type="entry name" value="P-loop containing nucleoside triphosphate hydrolases"/>
    <property type="match status" value="2"/>
</dbReference>
<name>A0A088E4M4_9CREN</name>
<dbReference type="SUPFAM" id="SSF57997">
    <property type="entry name" value="Tropomyosin"/>
    <property type="match status" value="1"/>
</dbReference>
<dbReference type="GO" id="GO:0016887">
    <property type="term" value="F:ATP hydrolysis activity"/>
    <property type="evidence" value="ECO:0007669"/>
    <property type="project" value="UniProtKB-UniRule"/>
</dbReference>
<feature type="domain" description="Zinc-hook" evidence="11">
    <location>
        <begin position="374"/>
        <end position="472"/>
    </location>
</feature>
<reference evidence="12 18" key="1">
    <citation type="journal article" date="2014" name="J. Bacteriol.">
        <title>Role of an Archaeal PitA Transporter in the Copper and Arsenic Resistance of Metallosphaera sedula, an Extreme Thermoacidophile.</title>
        <authorList>
            <person name="McCarthy S."/>
            <person name="Ai C."/>
            <person name="Wheaton G."/>
            <person name="Tevatia R."/>
            <person name="Eckrich V."/>
            <person name="Kelly R."/>
            <person name="Blum P."/>
        </authorList>
    </citation>
    <scope>NUCLEOTIDE SEQUENCE [LARGE SCALE GENOMIC DNA]</scope>
    <source>
        <strain evidence="12 18">CuR1</strain>
    </source>
</reference>
<sequence length="858" mass="99816">MRLDRVYLKDFLSHEKTTVSFKGDINVIVGQNGAGKSSIIEAITFALFREGKGKQEEMIKKGKTNAELELVLRDNNLEVRVLRKIPPGDQLYVNGKLTARGTKEVTKKIEELGLNSKVVTSTMIVRQGEIETIFDTLTDVLKRVMMIDNLEKLTESGGKIKQLMDKYDQEVRSHEIYLENLRRLQEEKSSLEREISSLTERMEKTREELQKLESEEAKLKDKIKDLEEKQREYDVLLSEKRLAEDELQRVMAELRNLEGLERRISNLEEKEKELEKIVSLSDTILDLEGKRARLTDRKNEFERVKRQFEKKSKEFEQKRKLEPRHEEYQRVVSRLKELEEYHERFTSLYSTLRNLMERKNKIEQEVRMLPRIAVEEIQTRLDSVSKELDEAASLQKERKVEYDQIRKSLDALLSATEGKCPVCGGPLDEPHRQELTQKYRQRLTELSKELKDLEGKLESLKRDKSRLEDEHKRAIRVDAERRGKENDLEGLSSDIARLESELKQLKELEEEFRAMQRRKDELENDERSYLQVQGVSEAEVMELEDQMATYSHDISTLEEEIDQLEGRVGNLTKQDVESAKGQLEKVRRELSELQRKRGEKTNLESRMVELKRSVDELSRRIQLLGFRRQDLEQMRRDLEVLSKQLREVHGDLGNLEGKLNQVKGRHQEVENEIAQLQEKVKEVEKSRRAKERLEKLRKVLSEGMLQSYLISTLKGRIENNLNDIVSMFDISYTRILVNMTQTKTLSGKVELTALNQSGQQLSIGMLSGGEKIAVALALRLAIARALTGEIGFMILDEPTVHLDSMRRAELLSVIRESMNVVPQIIVVTHDDEVLRIADYVIRVEKVGESSRVKEEIAQ</sequence>
<dbReference type="PATRIC" id="fig|43687.5.peg.781"/>
<evidence type="ECO:0000256" key="9">
    <source>
        <dbReference type="HAMAP-Rule" id="MF_00449"/>
    </source>
</evidence>
<evidence type="ECO:0000256" key="5">
    <source>
        <dbReference type="ARBA" id="ARBA00022833"/>
    </source>
</evidence>
<keyword evidence="1 9" id="KW-0479">Metal-binding</keyword>
<evidence type="ECO:0000313" key="20">
    <source>
        <dbReference type="Proteomes" id="UP000061362"/>
    </source>
</evidence>
<evidence type="ECO:0000259" key="11">
    <source>
        <dbReference type="PROSITE" id="PS51131"/>
    </source>
</evidence>
<evidence type="ECO:0000256" key="7">
    <source>
        <dbReference type="ARBA" id="ARBA00023054"/>
    </source>
</evidence>
<gene>
    <name evidence="9" type="primary">rad50</name>
    <name evidence="12" type="ORF">HA72_0762</name>
    <name evidence="13" type="ORF">MsedA_0777</name>
    <name evidence="14" type="ORF">MsedB_0777</name>
    <name evidence="15" type="ORF">MsedC_0776</name>
    <name evidence="16" type="ORF">MsedD_0777</name>
    <name evidence="17" type="ORF">MsedE_0777</name>
</gene>
<comment type="domain">
    <text evidence="9">The two conserved Cys that bind zinc constitute the zinc-hook, which separates the large intramolecular coiled coil regions. The 2 Cys residues coordinate one molecule of zinc with the help of the 2 Cys residues of the zinc-hook of another Rad50 molecule, thereby forming a V-shaped homodimer.</text>
</comment>
<dbReference type="EMBL" id="CP008822">
    <property type="protein sequence ID" value="AIM26923.1"/>
    <property type="molecule type" value="Genomic_DNA"/>
</dbReference>
<comment type="caution">
    <text evidence="9">Lacks conserved residue(s) required for the propagation of feature annotation.</text>
</comment>
<dbReference type="Proteomes" id="UP000068832">
    <property type="component" value="Chromosome"/>
</dbReference>
<feature type="binding site" evidence="9">
    <location>
        <begin position="765"/>
        <end position="770"/>
    </location>
    <ligand>
        <name>ATP</name>
        <dbReference type="ChEBI" id="CHEBI:30616"/>
    </ligand>
</feature>
<dbReference type="OMA" id="HYDEVHR"/>
<evidence type="ECO:0000313" key="13">
    <source>
        <dbReference type="EMBL" id="AKV73854.1"/>
    </source>
</evidence>
<protein>
    <recommendedName>
        <fullName evidence="9">DNA double-strand break repair Rad50 ATPase</fullName>
    </recommendedName>
</protein>
<feature type="coiled-coil region" evidence="9">
    <location>
        <begin position="436"/>
        <end position="696"/>
    </location>
</feature>
<dbReference type="Gene3D" id="1.20.5.340">
    <property type="match status" value="1"/>
</dbReference>
<reference evidence="17 19" key="3">
    <citation type="submission" date="2015-07" db="EMBL/GenBank/DDBJ databases">
        <title>Physiological, transcriptional responses and genome re-sequencing of acid resistant extremely thermoacidophilic Metallosphaera sedula SARC-M1.</title>
        <authorList>
            <person name="Ai C."/>
            <person name="McCarthy S."/>
            <person name="Eckrich V."/>
            <person name="Rudrappa D."/>
            <person name="Qiu G."/>
            <person name="Blum P."/>
        </authorList>
    </citation>
    <scope>NUCLEOTIDE SEQUENCE [LARGE SCALE GENOMIC DNA]</scope>
    <source>
        <strain evidence="17 19">SARC-M1</strain>
    </source>
</reference>
<evidence type="ECO:0000313" key="16">
    <source>
        <dbReference type="EMBL" id="AKV80591.1"/>
    </source>
</evidence>
<feature type="coiled-coil region" evidence="9">
    <location>
        <begin position="164"/>
        <end position="318"/>
    </location>
</feature>
<comment type="subunit">
    <text evidence="9">Homodimer. Forms a heterotetramer composed of two Mre11 subunits and two Rad50 subunits.</text>
</comment>
<dbReference type="Proteomes" id="UP000062475">
    <property type="component" value="Chromosome"/>
</dbReference>
<reference evidence="20 21" key="2">
    <citation type="journal article" date="2015" name="Genome Announc.">
        <title>Complete Genome Sequences of Evolved Arsenate-Resistant Metallosphaera sedula Strains.</title>
        <authorList>
            <person name="Ai C."/>
            <person name="McCarthy S."/>
            <person name="Schackwitz W."/>
            <person name="Martin J."/>
            <person name="Lipzen A."/>
            <person name="Blum P."/>
        </authorList>
    </citation>
    <scope>NUCLEOTIDE SEQUENCE [LARGE SCALE GENOMIC DNA]</scope>
    <source>
        <strain evidence="15 21">ARS120-1</strain>
        <strain evidence="16 20">ARS120-2</strain>
        <strain evidence="13 23">ARS50-1</strain>
        <strain evidence="14 22">ARS50-2</strain>
    </source>
</reference>
<dbReference type="Gene3D" id="1.10.287.510">
    <property type="entry name" value="Helix hairpin bin"/>
    <property type="match status" value="1"/>
</dbReference>
<dbReference type="InterPro" id="IPR022982">
    <property type="entry name" value="Rad50_ATPase_archaeal"/>
</dbReference>
<dbReference type="Proteomes" id="UP000062398">
    <property type="component" value="Chromosome"/>
</dbReference>
<dbReference type="Proteomes" id="UP000056255">
    <property type="component" value="Chromosome"/>
</dbReference>
<evidence type="ECO:0000313" key="17">
    <source>
        <dbReference type="EMBL" id="AKV82836.1"/>
    </source>
</evidence>
<keyword evidence="2 9" id="KW-0547">Nucleotide-binding</keyword>
<feature type="binding site" evidence="9">
    <location>
        <begin position="32"/>
        <end position="38"/>
    </location>
    <ligand>
        <name>ATP</name>
        <dbReference type="ChEBI" id="CHEBI:30616"/>
    </ligand>
</feature>
<evidence type="ECO:0000313" key="19">
    <source>
        <dbReference type="Proteomes" id="UP000056255"/>
    </source>
</evidence>